<dbReference type="GeneID" id="111103640"/>
<gene>
    <name evidence="3" type="primary">LOC111103640</name>
</gene>
<evidence type="ECO:0000256" key="1">
    <source>
        <dbReference type="SAM" id="MobiDB-lite"/>
    </source>
</evidence>
<proteinExistence type="predicted"/>
<evidence type="ECO:0000313" key="3">
    <source>
        <dbReference type="RefSeq" id="XP_022292749.1"/>
    </source>
</evidence>
<dbReference type="RefSeq" id="XP_022292749.1">
    <property type="nucleotide sequence ID" value="XM_022437041.1"/>
</dbReference>
<accession>A0A8B8ARE0</accession>
<dbReference type="AlphaFoldDB" id="A0A8B8ARE0"/>
<dbReference type="Proteomes" id="UP000694844">
    <property type="component" value="Chromosome 7"/>
</dbReference>
<protein>
    <submittedName>
        <fullName evidence="3">Uncharacterized protein LOC111103640</fullName>
    </submittedName>
</protein>
<dbReference type="KEGG" id="cvn:111103640"/>
<name>A0A8B8ARE0_CRAVI</name>
<feature type="region of interest" description="Disordered" evidence="1">
    <location>
        <begin position="14"/>
        <end position="40"/>
    </location>
</feature>
<sequence>MKLYNLKGEVLKSVQTKSGDRPKDIPETRNGGLVYPDRGDRSVNLSTASGDLLVIMESDDEEQTKVVRYSGSTETQTIQWDDHGKPLYSSGEFLNTRYLSENSNSDICVADSGACAVVVM</sequence>
<evidence type="ECO:0000313" key="2">
    <source>
        <dbReference type="Proteomes" id="UP000694844"/>
    </source>
</evidence>
<organism evidence="2 3">
    <name type="scientific">Crassostrea virginica</name>
    <name type="common">Eastern oyster</name>
    <dbReference type="NCBI Taxonomy" id="6565"/>
    <lineage>
        <taxon>Eukaryota</taxon>
        <taxon>Metazoa</taxon>
        <taxon>Spiralia</taxon>
        <taxon>Lophotrochozoa</taxon>
        <taxon>Mollusca</taxon>
        <taxon>Bivalvia</taxon>
        <taxon>Autobranchia</taxon>
        <taxon>Pteriomorphia</taxon>
        <taxon>Ostreida</taxon>
        <taxon>Ostreoidea</taxon>
        <taxon>Ostreidae</taxon>
        <taxon>Crassostrea</taxon>
    </lineage>
</organism>
<feature type="compositionally biased region" description="Basic and acidic residues" evidence="1">
    <location>
        <begin position="18"/>
        <end position="27"/>
    </location>
</feature>
<keyword evidence="2" id="KW-1185">Reference proteome</keyword>
<reference evidence="3" key="1">
    <citation type="submission" date="2025-08" db="UniProtKB">
        <authorList>
            <consortium name="RefSeq"/>
        </authorList>
    </citation>
    <scope>IDENTIFICATION</scope>
    <source>
        <tissue evidence="3">Whole sample</tissue>
    </source>
</reference>